<feature type="non-terminal residue" evidence="2">
    <location>
        <position position="131"/>
    </location>
</feature>
<dbReference type="AlphaFoldDB" id="A0A0B2P656"/>
<evidence type="ECO:0000313" key="2">
    <source>
        <dbReference type="EMBL" id="KHN04745.1"/>
    </source>
</evidence>
<dbReference type="InterPro" id="IPR005162">
    <property type="entry name" value="Retrotrans_gag_dom"/>
</dbReference>
<protein>
    <recommendedName>
        <fullName evidence="1">Retrotransposon gag domain-containing protein</fullName>
    </recommendedName>
</protein>
<dbReference type="EMBL" id="KN668991">
    <property type="protein sequence ID" value="KHN04745.1"/>
    <property type="molecule type" value="Genomic_DNA"/>
</dbReference>
<feature type="non-terminal residue" evidence="2">
    <location>
        <position position="1"/>
    </location>
</feature>
<dbReference type="Pfam" id="PF03732">
    <property type="entry name" value="Retrotrans_gag"/>
    <property type="match status" value="1"/>
</dbReference>
<sequence length="131" mass="14961">IPDNERLTVASFYMEGPTLCWYQWMSRNSLLTSWPTMLQALEAQFAPSYYDDPHGALFKLQQRGSINDYLSEFERLANCTIGLAHPLLLSCFISGLTPDLCREVQALQPMSLPQAIALAKLQEDKLQDHRR</sequence>
<reference evidence="2" key="1">
    <citation type="submission" date="2014-07" db="EMBL/GenBank/DDBJ databases">
        <title>Identification of a novel salt tolerance gene in wild soybean by whole-genome sequencing.</title>
        <authorList>
            <person name="Lam H.-M."/>
            <person name="Qi X."/>
            <person name="Li M.-W."/>
            <person name="Liu X."/>
            <person name="Xie M."/>
            <person name="Ni M."/>
            <person name="Xu X."/>
        </authorList>
    </citation>
    <scope>NUCLEOTIDE SEQUENCE [LARGE SCALE GENOMIC DNA]</scope>
    <source>
        <tissue evidence="2">Root</tissue>
    </source>
</reference>
<organism evidence="2">
    <name type="scientific">Glycine soja</name>
    <name type="common">Wild soybean</name>
    <dbReference type="NCBI Taxonomy" id="3848"/>
    <lineage>
        <taxon>Eukaryota</taxon>
        <taxon>Viridiplantae</taxon>
        <taxon>Streptophyta</taxon>
        <taxon>Embryophyta</taxon>
        <taxon>Tracheophyta</taxon>
        <taxon>Spermatophyta</taxon>
        <taxon>Magnoliopsida</taxon>
        <taxon>eudicotyledons</taxon>
        <taxon>Gunneridae</taxon>
        <taxon>Pentapetalae</taxon>
        <taxon>rosids</taxon>
        <taxon>fabids</taxon>
        <taxon>Fabales</taxon>
        <taxon>Fabaceae</taxon>
        <taxon>Papilionoideae</taxon>
        <taxon>50 kb inversion clade</taxon>
        <taxon>NPAAA clade</taxon>
        <taxon>indigoferoid/millettioid clade</taxon>
        <taxon>Phaseoleae</taxon>
        <taxon>Glycine</taxon>
        <taxon>Glycine subgen. Soja</taxon>
    </lineage>
</organism>
<evidence type="ECO:0000259" key="1">
    <source>
        <dbReference type="Pfam" id="PF03732"/>
    </source>
</evidence>
<gene>
    <name evidence="2" type="ORF">glysoja_047598</name>
</gene>
<proteinExistence type="predicted"/>
<name>A0A0B2P656_GLYSO</name>
<accession>A0A0B2P656</accession>
<feature type="domain" description="Retrotransposon gag" evidence="1">
    <location>
        <begin position="9"/>
        <end position="97"/>
    </location>
</feature>
<dbReference type="Proteomes" id="UP000053555">
    <property type="component" value="Unassembled WGS sequence"/>
</dbReference>